<reference evidence="1 2" key="1">
    <citation type="submission" date="2016-06" db="EMBL/GenBank/DDBJ databases">
        <title>Genome sequence of endosymbiont of Candidatus Endolucinida thiodiazotropha.</title>
        <authorList>
            <person name="Poehlein A."/>
            <person name="Koenig S."/>
            <person name="Heiden S.E."/>
            <person name="Thuermer A."/>
            <person name="Voget S."/>
            <person name="Daniel R."/>
            <person name="Markert S."/>
            <person name="Gros O."/>
            <person name="Schweder T."/>
        </authorList>
    </citation>
    <scope>NUCLEOTIDE SEQUENCE [LARGE SCALE GENOMIC DNA]</scope>
    <source>
        <strain evidence="1 2">COS</strain>
    </source>
</reference>
<evidence type="ECO:0000313" key="2">
    <source>
        <dbReference type="Proteomes" id="UP000094769"/>
    </source>
</evidence>
<accession>A0A7Z0VLW0</accession>
<dbReference type="RefSeq" id="WP_154723063.1">
    <property type="nucleotide sequence ID" value="NZ_MARB01000008.1"/>
</dbReference>
<dbReference type="OrthoDB" id="9916657at2"/>
<proteinExistence type="predicted"/>
<dbReference type="EMBL" id="MARB01000008">
    <property type="protein sequence ID" value="ODJ88067.1"/>
    <property type="molecule type" value="Genomic_DNA"/>
</dbReference>
<dbReference type="AlphaFoldDB" id="A0A7Z0VLW0"/>
<organism evidence="1 2">
    <name type="scientific">Candidatus Thiodiazotropha endolucinida</name>
    <dbReference type="NCBI Taxonomy" id="1655433"/>
    <lineage>
        <taxon>Bacteria</taxon>
        <taxon>Pseudomonadati</taxon>
        <taxon>Pseudomonadota</taxon>
        <taxon>Gammaproteobacteria</taxon>
        <taxon>Chromatiales</taxon>
        <taxon>Sedimenticolaceae</taxon>
        <taxon>Candidatus Thiodiazotropha</taxon>
    </lineage>
</organism>
<name>A0A7Z0VLW0_9GAMM</name>
<comment type="caution">
    <text evidence="1">The sequence shown here is derived from an EMBL/GenBank/DDBJ whole genome shotgun (WGS) entry which is preliminary data.</text>
</comment>
<protein>
    <recommendedName>
        <fullName evidence="3">Lipoprotein</fullName>
    </recommendedName>
</protein>
<keyword evidence="2" id="KW-1185">Reference proteome</keyword>
<evidence type="ECO:0000313" key="1">
    <source>
        <dbReference type="EMBL" id="ODJ88067.1"/>
    </source>
</evidence>
<evidence type="ECO:0008006" key="3">
    <source>
        <dbReference type="Google" id="ProtNLM"/>
    </source>
</evidence>
<dbReference type="Proteomes" id="UP000094769">
    <property type="component" value="Unassembled WGS sequence"/>
</dbReference>
<sequence length="62" mass="6856">MKCFLLLAMAVSVSGCSDPVDVALFNYQGCRKQMTLEFIDQGSDPVAANMKAKAYCEEQMEK</sequence>
<dbReference type="PROSITE" id="PS51257">
    <property type="entry name" value="PROKAR_LIPOPROTEIN"/>
    <property type="match status" value="1"/>
</dbReference>
<gene>
    <name evidence="1" type="ORF">CODIS_18410</name>
</gene>